<dbReference type="ESTHER" id="9pezi-a0a074w5n7">
    <property type="family name" value="Fungal_carboxylesterase_lipase"/>
</dbReference>
<dbReference type="AlphaFoldDB" id="A0A074W5N7"/>
<evidence type="ECO:0000313" key="6">
    <source>
        <dbReference type="Proteomes" id="UP000027730"/>
    </source>
</evidence>
<proteinExistence type="inferred from homology"/>
<dbReference type="InterPro" id="IPR002018">
    <property type="entry name" value="CarbesteraseB"/>
</dbReference>
<reference evidence="5 6" key="1">
    <citation type="journal article" date="2014" name="BMC Genomics">
        <title>Genome sequencing of four Aureobasidium pullulans varieties: biotechnological potential, stress tolerance, and description of new species.</title>
        <authorList>
            <person name="Gostin Ar C."/>
            <person name="Ohm R.A."/>
            <person name="Kogej T."/>
            <person name="Sonjak S."/>
            <person name="Turk M."/>
            <person name="Zajc J."/>
            <person name="Zalar P."/>
            <person name="Grube M."/>
            <person name="Sun H."/>
            <person name="Han J."/>
            <person name="Sharma A."/>
            <person name="Chiniquy J."/>
            <person name="Ngan C.Y."/>
            <person name="Lipzen A."/>
            <person name="Barry K."/>
            <person name="Grigoriev I.V."/>
            <person name="Gunde-Cimerman N."/>
        </authorList>
    </citation>
    <scope>NUCLEOTIDE SEQUENCE [LARGE SCALE GENOMIC DNA]</scope>
    <source>
        <strain evidence="5 6">CBS 147.97</strain>
    </source>
</reference>
<dbReference type="PANTHER" id="PTHR43918">
    <property type="entry name" value="ACETYLCHOLINESTERASE"/>
    <property type="match status" value="1"/>
</dbReference>
<dbReference type="GO" id="GO:0052689">
    <property type="term" value="F:carboxylic ester hydrolase activity"/>
    <property type="evidence" value="ECO:0007669"/>
    <property type="project" value="TreeGrafter"/>
</dbReference>
<dbReference type="PROSITE" id="PS00941">
    <property type="entry name" value="CARBOXYLESTERASE_B_2"/>
    <property type="match status" value="1"/>
</dbReference>
<evidence type="ECO:0000256" key="3">
    <source>
        <dbReference type="RuleBase" id="RU361235"/>
    </source>
</evidence>
<organism evidence="5 6">
    <name type="scientific">Aureobasidium namibiae CBS 147.97</name>
    <dbReference type="NCBI Taxonomy" id="1043004"/>
    <lineage>
        <taxon>Eukaryota</taxon>
        <taxon>Fungi</taxon>
        <taxon>Dikarya</taxon>
        <taxon>Ascomycota</taxon>
        <taxon>Pezizomycotina</taxon>
        <taxon>Dothideomycetes</taxon>
        <taxon>Dothideomycetidae</taxon>
        <taxon>Dothideales</taxon>
        <taxon>Saccotheciaceae</taxon>
        <taxon>Aureobasidium</taxon>
    </lineage>
</organism>
<dbReference type="PANTHER" id="PTHR43918:SF4">
    <property type="entry name" value="CARBOXYLIC ESTER HYDROLASE"/>
    <property type="match status" value="1"/>
</dbReference>
<keyword evidence="6" id="KW-1185">Reference proteome</keyword>
<dbReference type="Proteomes" id="UP000027730">
    <property type="component" value="Unassembled WGS sequence"/>
</dbReference>
<feature type="domain" description="Carboxylesterase type B" evidence="4">
    <location>
        <begin position="13"/>
        <end position="326"/>
    </location>
</feature>
<name>A0A074W5N7_9PEZI</name>
<dbReference type="OrthoDB" id="408631at2759"/>
<dbReference type="EMBL" id="KL584737">
    <property type="protein sequence ID" value="KEQ68148.1"/>
    <property type="molecule type" value="Genomic_DNA"/>
</dbReference>
<comment type="similarity">
    <text evidence="1 3">Belongs to the type-B carboxylesterase/lipase family.</text>
</comment>
<dbReference type="InterPro" id="IPR019826">
    <property type="entry name" value="Carboxylesterase_B_AS"/>
</dbReference>
<keyword evidence="2 3" id="KW-0378">Hydrolase</keyword>
<dbReference type="HOGENOM" id="CLU_006586_15_1_1"/>
<protein>
    <recommendedName>
        <fullName evidence="3">Carboxylic ester hydrolase</fullName>
        <ecNumber evidence="3">3.1.1.-</ecNumber>
    </recommendedName>
</protein>
<dbReference type="Pfam" id="PF00135">
    <property type="entry name" value="COesterase"/>
    <property type="match status" value="1"/>
</dbReference>
<dbReference type="RefSeq" id="XP_013422337.1">
    <property type="nucleotide sequence ID" value="XM_013566883.1"/>
</dbReference>
<dbReference type="EC" id="3.1.1.-" evidence="3"/>
<dbReference type="STRING" id="1043004.A0A074W5N7"/>
<accession>A0A074W5N7</accession>
<evidence type="ECO:0000256" key="2">
    <source>
        <dbReference type="ARBA" id="ARBA00022801"/>
    </source>
</evidence>
<dbReference type="Gene3D" id="3.40.50.1820">
    <property type="entry name" value="alpha/beta hydrolase"/>
    <property type="match status" value="2"/>
</dbReference>
<dbReference type="InterPro" id="IPR050654">
    <property type="entry name" value="AChE-related_enzymes"/>
</dbReference>
<dbReference type="InterPro" id="IPR019819">
    <property type="entry name" value="Carboxylesterase_B_CS"/>
</dbReference>
<evidence type="ECO:0000256" key="1">
    <source>
        <dbReference type="ARBA" id="ARBA00005964"/>
    </source>
</evidence>
<evidence type="ECO:0000259" key="4">
    <source>
        <dbReference type="Pfam" id="PF00135"/>
    </source>
</evidence>
<dbReference type="GeneID" id="25415971"/>
<sequence length="456" mass="49357">MLFNAIHLSAILDVRQFLGISYARPPVGQLRFAPPEDVVRIQVTINATSLPNSCMQQFSSGSTIYTAYETEFLISGGQSEDCLYLSIWTPSIAAIDRKGSPLPVFLYIPGGGLTSGGQNSMYKIPDKWVKRTQSHIVVVMNYRVDVFGFPNAAALSHQNPGLLDQRKAGWTYSNIAHFGGDPDRITLWGQSAGGASVANYPYAFADDPIVKGLIADSGATGIIAKSDPTHSNFTALAGLVGCSNMSAVNELHCVRRVNASTLENALSNYVINKQTPTISFTPTDDNITVFTNYTDRLTHGHLARLPLITGSNTNEGAGFVPYTPSGPGNATLVNTTLSIIACPVARDVARRDLAPELYPTYRYLYTGNFTNTSPVSWFGAYHSSELPLLFGTHDKYGPGNSTSFEYSVSQTMEALWLSFAECPGAGPKRFNMAFAEGGKALQLANAWPRLDQYCGL</sequence>
<evidence type="ECO:0000313" key="5">
    <source>
        <dbReference type="EMBL" id="KEQ68148.1"/>
    </source>
</evidence>
<dbReference type="PROSITE" id="PS00122">
    <property type="entry name" value="CARBOXYLESTERASE_B_1"/>
    <property type="match status" value="1"/>
</dbReference>
<dbReference type="SUPFAM" id="SSF53474">
    <property type="entry name" value="alpha/beta-Hydrolases"/>
    <property type="match status" value="1"/>
</dbReference>
<gene>
    <name evidence="5" type="ORF">M436DRAFT_77102</name>
</gene>
<dbReference type="InterPro" id="IPR029058">
    <property type="entry name" value="AB_hydrolase_fold"/>
</dbReference>